<accession>A0A1H6KA81</accession>
<dbReference type="Pfam" id="PF00034">
    <property type="entry name" value="Cytochrom_C"/>
    <property type="match status" value="1"/>
</dbReference>
<keyword evidence="5" id="KW-0732">Signal</keyword>
<dbReference type="RefSeq" id="WP_090845452.1">
    <property type="nucleotide sequence ID" value="NZ_FNXG01000001.1"/>
</dbReference>
<dbReference type="GO" id="GO:0009055">
    <property type="term" value="F:electron transfer activity"/>
    <property type="evidence" value="ECO:0007669"/>
    <property type="project" value="InterPro"/>
</dbReference>
<dbReference type="AlphaFoldDB" id="A0A1H6KA81"/>
<dbReference type="EMBL" id="FNXG01000001">
    <property type="protein sequence ID" value="SEH68698.1"/>
    <property type="molecule type" value="Genomic_DNA"/>
</dbReference>
<feature type="signal peptide" evidence="5">
    <location>
        <begin position="1"/>
        <end position="22"/>
    </location>
</feature>
<dbReference type="InterPro" id="IPR036909">
    <property type="entry name" value="Cyt_c-like_dom_sf"/>
</dbReference>
<dbReference type="GO" id="GO:0046872">
    <property type="term" value="F:metal ion binding"/>
    <property type="evidence" value="ECO:0007669"/>
    <property type="project" value="UniProtKB-KW"/>
</dbReference>
<evidence type="ECO:0000313" key="7">
    <source>
        <dbReference type="EMBL" id="SEH68698.1"/>
    </source>
</evidence>
<evidence type="ECO:0000256" key="2">
    <source>
        <dbReference type="ARBA" id="ARBA00022723"/>
    </source>
</evidence>
<evidence type="ECO:0000256" key="1">
    <source>
        <dbReference type="ARBA" id="ARBA00022617"/>
    </source>
</evidence>
<keyword evidence="1 4" id="KW-0349">Heme</keyword>
<evidence type="ECO:0000256" key="3">
    <source>
        <dbReference type="ARBA" id="ARBA00023004"/>
    </source>
</evidence>
<sequence>MTRRAWLHGLAAAIISAAPALAETAPNDVVFADGAVEASLTGAPGDPGEGARVMTTAALGNCVACHQIDAMPDVEFPGDIGPALDGAADRWSEAQLRGIVIDAKHTFPDSFMPGMYKTSGFIRPGDGYTGKASDGDPPPILTAAQVEDVVAYLLTLTD</sequence>
<dbReference type="SUPFAM" id="SSF46626">
    <property type="entry name" value="Cytochrome c"/>
    <property type="match status" value="1"/>
</dbReference>
<dbReference type="InterPro" id="IPR009056">
    <property type="entry name" value="Cyt_c-like_dom"/>
</dbReference>
<feature type="chain" id="PRO_5011547783" evidence="5">
    <location>
        <begin position="23"/>
        <end position="158"/>
    </location>
</feature>
<evidence type="ECO:0000256" key="4">
    <source>
        <dbReference type="PROSITE-ProRule" id="PRU00433"/>
    </source>
</evidence>
<feature type="domain" description="Cytochrome c" evidence="6">
    <location>
        <begin position="45"/>
        <end position="157"/>
    </location>
</feature>
<keyword evidence="3 4" id="KW-0408">Iron</keyword>
<dbReference type="InterPro" id="IPR030999">
    <property type="entry name" value="Thiosulf_SoxX"/>
</dbReference>
<evidence type="ECO:0000313" key="8">
    <source>
        <dbReference type="Proteomes" id="UP000199125"/>
    </source>
</evidence>
<dbReference type="NCBIfam" id="TIGR04485">
    <property type="entry name" value="thiosulf_SoxX"/>
    <property type="match status" value="1"/>
</dbReference>
<keyword evidence="2 4" id="KW-0479">Metal-binding</keyword>
<evidence type="ECO:0000259" key="6">
    <source>
        <dbReference type="PROSITE" id="PS51007"/>
    </source>
</evidence>
<gene>
    <name evidence="7" type="ORF">SAMN04488075_0787</name>
</gene>
<name>A0A1H6KA81_9RHOB</name>
<dbReference type="Gene3D" id="1.10.760.10">
    <property type="entry name" value="Cytochrome c-like domain"/>
    <property type="match status" value="1"/>
</dbReference>
<evidence type="ECO:0000256" key="5">
    <source>
        <dbReference type="SAM" id="SignalP"/>
    </source>
</evidence>
<proteinExistence type="predicted"/>
<dbReference type="Proteomes" id="UP000199125">
    <property type="component" value="Unassembled WGS sequence"/>
</dbReference>
<dbReference type="PROSITE" id="PS51007">
    <property type="entry name" value="CYTC"/>
    <property type="match status" value="1"/>
</dbReference>
<reference evidence="8" key="1">
    <citation type="submission" date="2016-10" db="EMBL/GenBank/DDBJ databases">
        <authorList>
            <person name="Varghese N."/>
            <person name="Submissions S."/>
        </authorList>
    </citation>
    <scope>NUCLEOTIDE SEQUENCE [LARGE SCALE GENOMIC DNA]</scope>
    <source>
        <strain evidence="8">DSM 11593</strain>
    </source>
</reference>
<keyword evidence="8" id="KW-1185">Reference proteome</keyword>
<protein>
    <submittedName>
        <fullName evidence="7">Monoheme cytochrome SoxX (Sulfur oxidation)</fullName>
    </submittedName>
</protein>
<organism evidence="7 8">
    <name type="scientific">Paracoccus alkenifer</name>
    <dbReference type="NCBI Taxonomy" id="65735"/>
    <lineage>
        <taxon>Bacteria</taxon>
        <taxon>Pseudomonadati</taxon>
        <taxon>Pseudomonadota</taxon>
        <taxon>Alphaproteobacteria</taxon>
        <taxon>Rhodobacterales</taxon>
        <taxon>Paracoccaceae</taxon>
        <taxon>Paracoccus</taxon>
    </lineage>
</organism>
<dbReference type="GO" id="GO:0020037">
    <property type="term" value="F:heme binding"/>
    <property type="evidence" value="ECO:0007669"/>
    <property type="project" value="InterPro"/>
</dbReference>
<dbReference type="STRING" id="65735.SAMN04488075_0787"/>
<dbReference type="OrthoDB" id="9793634at2"/>